<dbReference type="SUPFAM" id="SSF56672">
    <property type="entry name" value="DNA/RNA polymerases"/>
    <property type="match status" value="1"/>
</dbReference>
<dbReference type="InterPro" id="IPR043502">
    <property type="entry name" value="DNA/RNA_pol_sf"/>
</dbReference>
<evidence type="ECO:0000313" key="3">
    <source>
        <dbReference type="EMBL" id="RVX01282.1"/>
    </source>
</evidence>
<name>A0A438IX61_VITVI</name>
<evidence type="ECO:0000256" key="1">
    <source>
        <dbReference type="SAM" id="MobiDB-lite"/>
    </source>
</evidence>
<dbReference type="InterPro" id="IPR013103">
    <property type="entry name" value="RVT_2"/>
</dbReference>
<dbReference type="Pfam" id="PF07727">
    <property type="entry name" value="RVT_2"/>
    <property type="match status" value="1"/>
</dbReference>
<dbReference type="Proteomes" id="UP000288805">
    <property type="component" value="Unassembled WGS sequence"/>
</dbReference>
<comment type="caution">
    <text evidence="3">The sequence shown here is derived from an EMBL/GenBank/DDBJ whole genome shotgun (WGS) entry which is preliminary data.</text>
</comment>
<organism evidence="3 4">
    <name type="scientific">Vitis vinifera</name>
    <name type="common">Grape</name>
    <dbReference type="NCBI Taxonomy" id="29760"/>
    <lineage>
        <taxon>Eukaryota</taxon>
        <taxon>Viridiplantae</taxon>
        <taxon>Streptophyta</taxon>
        <taxon>Embryophyta</taxon>
        <taxon>Tracheophyta</taxon>
        <taxon>Spermatophyta</taxon>
        <taxon>Magnoliopsida</taxon>
        <taxon>eudicotyledons</taxon>
        <taxon>Gunneridae</taxon>
        <taxon>Pentapetalae</taxon>
        <taxon>rosids</taxon>
        <taxon>Vitales</taxon>
        <taxon>Vitaceae</taxon>
        <taxon>Viteae</taxon>
        <taxon>Vitis</taxon>
    </lineage>
</organism>
<accession>A0A438IX61</accession>
<reference evidence="3 4" key="1">
    <citation type="journal article" date="2018" name="PLoS Genet.">
        <title>Population sequencing reveals clonal diversity and ancestral inbreeding in the grapevine cultivar Chardonnay.</title>
        <authorList>
            <person name="Roach M.J."/>
            <person name="Johnson D.L."/>
            <person name="Bohlmann J."/>
            <person name="van Vuuren H.J."/>
            <person name="Jones S.J."/>
            <person name="Pretorius I.S."/>
            <person name="Schmidt S.A."/>
            <person name="Borneman A.R."/>
        </authorList>
    </citation>
    <scope>NUCLEOTIDE SEQUENCE [LARGE SCALE GENOMIC DNA]</scope>
    <source>
        <strain evidence="4">cv. Chardonnay</strain>
        <tissue evidence="3">Leaf</tissue>
    </source>
</reference>
<protein>
    <submittedName>
        <fullName evidence="3">Retrovirus-related Pol polyprotein from transposon RE1</fullName>
    </submittedName>
</protein>
<sequence>MPSLHLCNLEVQGKKRLGRVDHVRNHTADHCRRRYSRYNSHNQNVTPHANYSSTGHSQNNCASSQVPIANYTHGGSTMPWYPDTSANYHITPDLANLSIAHDYNGHDQLHVGNGQDIYMEQPISFQDSSHRDYVCKLSKSLYGLKQAPWAWFHRHTSFLLDLGFQASKVDSSLFILHQGALKFYVLIYVDDILLTCSNSTKLDWFLSKIKSTFLVRDLGSLHFFLDIEAQFSVDGLLITQQKYITDLLANSNMSNCKPCHTPMLTNPPLSKLSGDPLSNVE</sequence>
<dbReference type="EMBL" id="QGNW01000076">
    <property type="protein sequence ID" value="RVX01282.1"/>
    <property type="molecule type" value="Genomic_DNA"/>
</dbReference>
<feature type="region of interest" description="Disordered" evidence="1">
    <location>
        <begin position="39"/>
        <end position="60"/>
    </location>
</feature>
<gene>
    <name evidence="3" type="primary">RE1_2298</name>
    <name evidence="3" type="ORF">CK203_031335</name>
</gene>
<feature type="domain" description="Reverse transcriptase Ty1/copia-type" evidence="2">
    <location>
        <begin position="115"/>
        <end position="264"/>
    </location>
</feature>
<dbReference type="OrthoDB" id="1845088at2759"/>
<proteinExistence type="predicted"/>
<evidence type="ECO:0000259" key="2">
    <source>
        <dbReference type="Pfam" id="PF07727"/>
    </source>
</evidence>
<dbReference type="AlphaFoldDB" id="A0A438IX61"/>
<evidence type="ECO:0000313" key="4">
    <source>
        <dbReference type="Proteomes" id="UP000288805"/>
    </source>
</evidence>